<dbReference type="EMBL" id="AZHD01000011">
    <property type="protein sequence ID" value="OAA59199.1"/>
    <property type="molecule type" value="Genomic_DNA"/>
</dbReference>
<feature type="transmembrane region" description="Helical" evidence="6">
    <location>
        <begin position="396"/>
        <end position="417"/>
    </location>
</feature>
<evidence type="ECO:0000256" key="1">
    <source>
        <dbReference type="ARBA" id="ARBA00004141"/>
    </source>
</evidence>
<feature type="transmembrane region" description="Helical" evidence="6">
    <location>
        <begin position="205"/>
        <end position="225"/>
    </location>
</feature>
<dbReference type="FunFam" id="1.20.1250.20:FF:000013">
    <property type="entry name" value="MFS general substrate transporter"/>
    <property type="match status" value="1"/>
</dbReference>
<feature type="transmembrane region" description="Helical" evidence="6">
    <location>
        <begin position="363"/>
        <end position="384"/>
    </location>
</feature>
<dbReference type="GO" id="GO:0022857">
    <property type="term" value="F:transmembrane transporter activity"/>
    <property type="evidence" value="ECO:0007669"/>
    <property type="project" value="InterPro"/>
</dbReference>
<keyword evidence="4 6" id="KW-1133">Transmembrane helix</keyword>
<comment type="caution">
    <text evidence="8">The sequence shown here is derived from an EMBL/GenBank/DDBJ whole genome shotgun (WGS) entry which is preliminary data.</text>
</comment>
<evidence type="ECO:0000256" key="3">
    <source>
        <dbReference type="ARBA" id="ARBA00022692"/>
    </source>
</evidence>
<feature type="transmembrane region" description="Helical" evidence="6">
    <location>
        <begin position="429"/>
        <end position="448"/>
    </location>
</feature>
<dbReference type="AlphaFoldDB" id="A0A167S3N2"/>
<evidence type="ECO:0000313" key="8">
    <source>
        <dbReference type="EMBL" id="OAA59199.1"/>
    </source>
</evidence>
<proteinExistence type="predicted"/>
<feature type="transmembrane region" description="Helical" evidence="6">
    <location>
        <begin position="339"/>
        <end position="357"/>
    </location>
</feature>
<feature type="transmembrane region" description="Helical" evidence="6">
    <location>
        <begin position="110"/>
        <end position="129"/>
    </location>
</feature>
<dbReference type="InterPro" id="IPR020846">
    <property type="entry name" value="MFS_dom"/>
</dbReference>
<protein>
    <submittedName>
        <fullName evidence="8">Major facilitator superfamily domain, general substrate transporter</fullName>
    </submittedName>
</protein>
<keyword evidence="5 6" id="KW-0472">Membrane</keyword>
<evidence type="ECO:0000256" key="4">
    <source>
        <dbReference type="ARBA" id="ARBA00022989"/>
    </source>
</evidence>
<comment type="subcellular location">
    <subcellularLocation>
        <location evidence="1">Membrane</location>
        <topology evidence="1">Multi-pass membrane protein</topology>
    </subcellularLocation>
</comment>
<accession>A0A167S3N2</accession>
<organism evidence="8 9">
    <name type="scientific">Niveomyces insectorum RCEF 264</name>
    <dbReference type="NCBI Taxonomy" id="1081102"/>
    <lineage>
        <taxon>Eukaryota</taxon>
        <taxon>Fungi</taxon>
        <taxon>Dikarya</taxon>
        <taxon>Ascomycota</taxon>
        <taxon>Pezizomycotina</taxon>
        <taxon>Sordariomycetes</taxon>
        <taxon>Hypocreomycetidae</taxon>
        <taxon>Hypocreales</taxon>
        <taxon>Cordycipitaceae</taxon>
        <taxon>Niveomyces</taxon>
    </lineage>
</organism>
<dbReference type="PANTHER" id="PTHR43791">
    <property type="entry name" value="PERMEASE-RELATED"/>
    <property type="match status" value="1"/>
</dbReference>
<dbReference type="PANTHER" id="PTHR43791:SF92">
    <property type="entry name" value="AGL026WP"/>
    <property type="match status" value="1"/>
</dbReference>
<dbReference type="Pfam" id="PF07690">
    <property type="entry name" value="MFS_1"/>
    <property type="match status" value="1"/>
</dbReference>
<feature type="transmembrane region" description="Helical" evidence="6">
    <location>
        <begin position="305"/>
        <end position="327"/>
    </location>
</feature>
<feature type="transmembrane region" description="Helical" evidence="6">
    <location>
        <begin position="40"/>
        <end position="57"/>
    </location>
</feature>
<feature type="transmembrane region" description="Helical" evidence="6">
    <location>
        <begin position="141"/>
        <end position="160"/>
    </location>
</feature>
<dbReference type="FunFam" id="1.20.1250.20:FF:000057">
    <property type="entry name" value="MFS general substrate transporter"/>
    <property type="match status" value="1"/>
</dbReference>
<reference evidence="8 9" key="1">
    <citation type="journal article" date="2016" name="Genome Biol. Evol.">
        <title>Divergent and convergent evolution of fungal pathogenicity.</title>
        <authorList>
            <person name="Shang Y."/>
            <person name="Xiao G."/>
            <person name="Zheng P."/>
            <person name="Cen K."/>
            <person name="Zhan S."/>
            <person name="Wang C."/>
        </authorList>
    </citation>
    <scope>NUCLEOTIDE SEQUENCE [LARGE SCALE GENOMIC DNA]</scope>
    <source>
        <strain evidence="8 9">RCEF 264</strain>
    </source>
</reference>
<dbReference type="OrthoDB" id="2250022at2759"/>
<feature type="transmembrane region" description="Helical" evidence="6">
    <location>
        <begin position="271"/>
        <end position="293"/>
    </location>
</feature>
<evidence type="ECO:0000313" key="9">
    <source>
        <dbReference type="Proteomes" id="UP000076874"/>
    </source>
</evidence>
<keyword evidence="9" id="KW-1185">Reference proteome</keyword>
<dbReference type="SUPFAM" id="SSF103473">
    <property type="entry name" value="MFS general substrate transporter"/>
    <property type="match status" value="1"/>
</dbReference>
<keyword evidence="2" id="KW-0813">Transport</keyword>
<feature type="transmembrane region" description="Helical" evidence="6">
    <location>
        <begin position="172"/>
        <end position="193"/>
    </location>
</feature>
<dbReference type="Gene3D" id="1.20.1250.20">
    <property type="entry name" value="MFS general substrate transporter like domains"/>
    <property type="match status" value="2"/>
</dbReference>
<evidence type="ECO:0000256" key="6">
    <source>
        <dbReference type="SAM" id="Phobius"/>
    </source>
</evidence>
<keyword evidence="3 6" id="KW-0812">Transmembrane</keyword>
<evidence type="ECO:0000256" key="2">
    <source>
        <dbReference type="ARBA" id="ARBA00022448"/>
    </source>
</evidence>
<feature type="domain" description="Major facilitator superfamily (MFS) profile" evidence="7">
    <location>
        <begin position="44"/>
        <end position="451"/>
    </location>
</feature>
<dbReference type="Proteomes" id="UP000076874">
    <property type="component" value="Unassembled WGS sequence"/>
</dbReference>
<dbReference type="GO" id="GO:0016020">
    <property type="term" value="C:membrane"/>
    <property type="evidence" value="ECO:0007669"/>
    <property type="project" value="UniProtKB-SubCell"/>
</dbReference>
<evidence type="ECO:0000256" key="5">
    <source>
        <dbReference type="ARBA" id="ARBA00023136"/>
    </source>
</evidence>
<dbReference type="InterPro" id="IPR036259">
    <property type="entry name" value="MFS_trans_sf"/>
</dbReference>
<gene>
    <name evidence="8" type="ORF">SPI_06401</name>
</gene>
<name>A0A167S3N2_9HYPO</name>
<sequence>MVNIDIVVPPGHTVNDYINTVASWSPEERQAREKKLKRKIDFRLLPILMVMYVLNYVDRNAVPAARVQGLEKDLGLKGNQYNVVLSITFVGYISMQIPSNMLLSFLRPSWYLSGVMIVWGLVSGCTAAVQGYSGLVVTRFFLGVAEAPFFAGVAFLFSGWYTRKEIGFRLGVFYCAAMLSGAFGGLFAAGIAAAFKHNRIESWRWLFLIEGAATVVFAIVTAFIIPDWPTTTKWLTPEERALGVVRLLEDAGEEEEDIGTRAAAKLAIKDYRVWLCIVNQLCMQAVASLTNFLPTLVANFGFNTINTLLLTAPPYIGTALFCLFNTWWSDRTHRRSDSIMYPNIAALIGIIITVATLKTAPRYFAIFLMLPGLYGGFQVSNAWMANIASRPLRKRGIGLAMNNAFGNLALVWTPYLYPSSAGPRYLTAWIVNLVLTVVCIASTALLSWDLRRANKKMDLAEAEGAAAEAEATEQKTPSDIHVEEEAGVRQRVKTYFRFDI</sequence>
<feature type="transmembrane region" description="Helical" evidence="6">
    <location>
        <begin position="83"/>
        <end position="103"/>
    </location>
</feature>
<evidence type="ECO:0000259" key="7">
    <source>
        <dbReference type="PROSITE" id="PS50850"/>
    </source>
</evidence>
<dbReference type="InterPro" id="IPR011701">
    <property type="entry name" value="MFS"/>
</dbReference>
<dbReference type="PROSITE" id="PS50850">
    <property type="entry name" value="MFS"/>
    <property type="match status" value="1"/>
</dbReference>